<keyword evidence="2" id="KW-1185">Reference proteome</keyword>
<proteinExistence type="predicted"/>
<dbReference type="RefSeq" id="WP_207330200.1">
    <property type="nucleotide sequence ID" value="NZ_JAFMYW010000005.1"/>
</dbReference>
<dbReference type="EMBL" id="JAFMYW010000005">
    <property type="protein sequence ID" value="MBO0950237.1"/>
    <property type="molecule type" value="Genomic_DNA"/>
</dbReference>
<gene>
    <name evidence="1" type="ORF">J2I46_16710</name>
</gene>
<evidence type="ECO:0000313" key="1">
    <source>
        <dbReference type="EMBL" id="MBO0950237.1"/>
    </source>
</evidence>
<organism evidence="1 2">
    <name type="scientific">Fibrella forsythiae</name>
    <dbReference type="NCBI Taxonomy" id="2817061"/>
    <lineage>
        <taxon>Bacteria</taxon>
        <taxon>Pseudomonadati</taxon>
        <taxon>Bacteroidota</taxon>
        <taxon>Cytophagia</taxon>
        <taxon>Cytophagales</taxon>
        <taxon>Spirosomataceae</taxon>
        <taxon>Fibrella</taxon>
    </lineage>
</organism>
<dbReference type="Proteomes" id="UP000664628">
    <property type="component" value="Unassembled WGS sequence"/>
</dbReference>
<accession>A0ABS3JMW8</accession>
<evidence type="ECO:0008006" key="3">
    <source>
        <dbReference type="Google" id="ProtNLM"/>
    </source>
</evidence>
<reference evidence="1 2" key="1">
    <citation type="submission" date="2021-03" db="EMBL/GenBank/DDBJ databases">
        <title>Fibrella sp. HMF5405 genome sequencing and assembly.</title>
        <authorList>
            <person name="Kang H."/>
            <person name="Kim H."/>
            <person name="Bae S."/>
            <person name="Joh K."/>
        </authorList>
    </citation>
    <scope>NUCLEOTIDE SEQUENCE [LARGE SCALE GENOMIC DNA]</scope>
    <source>
        <strain evidence="1 2">HMF5405</strain>
    </source>
</reference>
<protein>
    <recommendedName>
        <fullName evidence="3">Carboxypeptidase regulatory-like domain-containing protein</fullName>
    </recommendedName>
</protein>
<comment type="caution">
    <text evidence="1">The sequence shown here is derived from an EMBL/GenBank/DDBJ whole genome shotgun (WGS) entry which is preliminary data.</text>
</comment>
<name>A0ABS3JMW8_9BACT</name>
<evidence type="ECO:0000313" key="2">
    <source>
        <dbReference type="Proteomes" id="UP000664628"/>
    </source>
</evidence>
<sequence length="240" mass="26156">MSQSISMPAACTQEWLAMQSVSGGRHCVSCQRLVHDFTQFSDAELVAWFANHTGPTCGRFRSDQLDLPLYTNQPAAPTGVRGWVRWALALVLGWQTARAQNALLVKTAAPQTVAPASSQQPVMTPDSVLLYIRGQVIHDGGKPATVHIKKGHDQTLFASDSTGHFTIPIYLSDQRNDVVLLNFGSQVQVWVSTREERPPITITLKPTVLNTVIQLPPGLQLRVGAVTVNKPGTPTSLDKK</sequence>